<keyword evidence="3" id="KW-1185">Reference proteome</keyword>
<evidence type="ECO:0000313" key="3">
    <source>
        <dbReference type="Proteomes" id="UP000244193"/>
    </source>
</evidence>
<gene>
    <name evidence="2" type="ORF">HYN48_04235</name>
</gene>
<sequence length="205" mass="23526">MYQKLRFLVCGLLVVSGSFAQQVKKHPMAVGLHFGFGDEIRNTDYTYTNHYIKPQLYWQLKKSNHFTYQILLQPEINFATHQLINLYFVTPEEPDYEAKRARYTKLKDIREYVLNVGFLVRRPITEKFSIYVLGSVGPMITDTETERLSRGFAFSDVLSLGFSYRVNGVTIDLRPNLRHTSNAGLQSSNAGFNTANLEFGLSIPL</sequence>
<evidence type="ECO:0008006" key="4">
    <source>
        <dbReference type="Google" id="ProtNLM"/>
    </source>
</evidence>
<evidence type="ECO:0000256" key="1">
    <source>
        <dbReference type="SAM" id="SignalP"/>
    </source>
</evidence>
<name>A0A2S0RBF0_9FLAO</name>
<dbReference type="Gene3D" id="2.40.160.20">
    <property type="match status" value="1"/>
</dbReference>
<dbReference type="OrthoDB" id="1200606at2"/>
<dbReference type="Pfam" id="PF09411">
    <property type="entry name" value="PagL"/>
    <property type="match status" value="1"/>
</dbReference>
<keyword evidence="1" id="KW-0732">Signal</keyword>
<evidence type="ECO:0000313" key="2">
    <source>
        <dbReference type="EMBL" id="AWA29357.1"/>
    </source>
</evidence>
<protein>
    <recommendedName>
        <fullName evidence="4">Acyloxyacyl hydrolase</fullName>
    </recommendedName>
</protein>
<dbReference type="KEGG" id="fmg:HYN48_04235"/>
<proteinExistence type="predicted"/>
<reference evidence="2 3" key="1">
    <citation type="submission" date="2018-04" db="EMBL/GenBank/DDBJ databases">
        <title>Genome sequencing of Flavobacterium sp. HYN0048.</title>
        <authorList>
            <person name="Yi H."/>
            <person name="Baek C."/>
        </authorList>
    </citation>
    <scope>NUCLEOTIDE SEQUENCE [LARGE SCALE GENOMIC DNA]</scope>
    <source>
        <strain evidence="2 3">HYN0048</strain>
    </source>
</reference>
<dbReference type="RefSeq" id="WP_108369942.1">
    <property type="nucleotide sequence ID" value="NZ_CP028811.1"/>
</dbReference>
<accession>A0A2S0RBF0</accession>
<dbReference type="Proteomes" id="UP000244193">
    <property type="component" value="Chromosome"/>
</dbReference>
<dbReference type="InterPro" id="IPR018550">
    <property type="entry name" value="Lipid-A_deacylase-rel"/>
</dbReference>
<feature type="signal peptide" evidence="1">
    <location>
        <begin position="1"/>
        <end position="20"/>
    </location>
</feature>
<dbReference type="AlphaFoldDB" id="A0A2S0RBF0"/>
<feature type="chain" id="PRO_5015669976" description="Acyloxyacyl hydrolase" evidence="1">
    <location>
        <begin position="21"/>
        <end position="205"/>
    </location>
</feature>
<dbReference type="EMBL" id="CP028811">
    <property type="protein sequence ID" value="AWA29357.1"/>
    <property type="molecule type" value="Genomic_DNA"/>
</dbReference>
<organism evidence="2 3">
    <name type="scientific">Flavobacterium magnum</name>
    <dbReference type="NCBI Taxonomy" id="2162713"/>
    <lineage>
        <taxon>Bacteria</taxon>
        <taxon>Pseudomonadati</taxon>
        <taxon>Bacteroidota</taxon>
        <taxon>Flavobacteriia</taxon>
        <taxon>Flavobacteriales</taxon>
        <taxon>Flavobacteriaceae</taxon>
        <taxon>Flavobacterium</taxon>
    </lineage>
</organism>